<feature type="domain" description="MoxR-vWA-beta-propeller ternary system" evidence="1">
    <location>
        <begin position="12"/>
        <end position="239"/>
    </location>
</feature>
<dbReference type="HOGENOM" id="CLU_1128458_0_0_0"/>
<dbReference type="Proteomes" id="UP000010798">
    <property type="component" value="Chromosome"/>
</dbReference>
<evidence type="ECO:0000313" key="2">
    <source>
        <dbReference type="EMBL" id="AGA26454.1"/>
    </source>
</evidence>
<dbReference type="EMBL" id="CP003364">
    <property type="protein sequence ID" value="AGA26454.1"/>
    <property type="molecule type" value="Genomic_DNA"/>
</dbReference>
<proteinExistence type="predicted"/>
<organism evidence="2 3">
    <name type="scientific">Singulisphaera acidiphila (strain ATCC BAA-1392 / DSM 18658 / VKM B-2454 / MOB10)</name>
    <dbReference type="NCBI Taxonomy" id="886293"/>
    <lineage>
        <taxon>Bacteria</taxon>
        <taxon>Pseudomonadati</taxon>
        <taxon>Planctomycetota</taxon>
        <taxon>Planctomycetia</taxon>
        <taxon>Isosphaerales</taxon>
        <taxon>Isosphaeraceae</taxon>
        <taxon>Singulisphaera</taxon>
    </lineage>
</organism>
<dbReference type="InterPro" id="IPR045552">
    <property type="entry name" value="bpX2"/>
</dbReference>
<gene>
    <name evidence="2" type="ordered locus">Sinac_2119</name>
</gene>
<dbReference type="KEGG" id="saci:Sinac_2119"/>
<dbReference type="OrthoDB" id="280943at2"/>
<evidence type="ECO:0000313" key="3">
    <source>
        <dbReference type="Proteomes" id="UP000010798"/>
    </source>
</evidence>
<sequence length="246" mass="27005">MAPTLDQICCASVPLPQLATLAGFRREPAIRMLVRGDRAWVRWPVGHQEVLRRLFPVSGVCFFARNDNDRFWYALGQHLPTLGIPRELDEASVPLASALVPASIDVSLPQRVAPRPARIELVRNEEARPASALRCRLNALSAWAETVPSSRLKSLHATLAGDLVMVLGSALPVVTDGTRYWGTKVLIPLGFRTDPSLSEDAIRRALNIASAELLWFTPRGYEVVSSSLFRPLTLAGIRLAGRSLQA</sequence>
<protein>
    <recommendedName>
        <fullName evidence="1">MoxR-vWA-beta-propeller ternary system domain-containing protein</fullName>
    </recommendedName>
</protein>
<reference evidence="2 3" key="1">
    <citation type="submission" date="2012-02" db="EMBL/GenBank/DDBJ databases">
        <title>Complete sequence of chromosome of Singulisphaera acidiphila DSM 18658.</title>
        <authorList>
            <consortium name="US DOE Joint Genome Institute (JGI-PGF)"/>
            <person name="Lucas S."/>
            <person name="Copeland A."/>
            <person name="Lapidus A."/>
            <person name="Glavina del Rio T."/>
            <person name="Dalin E."/>
            <person name="Tice H."/>
            <person name="Bruce D."/>
            <person name="Goodwin L."/>
            <person name="Pitluck S."/>
            <person name="Peters L."/>
            <person name="Ovchinnikova G."/>
            <person name="Chertkov O."/>
            <person name="Kyrpides N."/>
            <person name="Mavromatis K."/>
            <person name="Ivanova N."/>
            <person name="Brettin T."/>
            <person name="Detter J.C."/>
            <person name="Han C."/>
            <person name="Larimer F."/>
            <person name="Land M."/>
            <person name="Hauser L."/>
            <person name="Markowitz V."/>
            <person name="Cheng J.-F."/>
            <person name="Hugenholtz P."/>
            <person name="Woyke T."/>
            <person name="Wu D."/>
            <person name="Tindall B."/>
            <person name="Pomrenke H."/>
            <person name="Brambilla E."/>
            <person name="Klenk H.-P."/>
            <person name="Eisen J.A."/>
        </authorList>
    </citation>
    <scope>NUCLEOTIDE SEQUENCE [LARGE SCALE GENOMIC DNA]</scope>
    <source>
        <strain evidence="3">ATCC BAA-1392 / DSM 18658 / VKM B-2454 / MOB10</strain>
    </source>
</reference>
<keyword evidence="3" id="KW-1185">Reference proteome</keyword>
<dbReference type="AlphaFoldDB" id="L0DAQ6"/>
<dbReference type="Pfam" id="PF19918">
    <property type="entry name" value="bpX2"/>
    <property type="match status" value="1"/>
</dbReference>
<dbReference type="eggNOG" id="ENOG5032VAB">
    <property type="taxonomic scope" value="Bacteria"/>
</dbReference>
<name>L0DAQ6_SINAD</name>
<dbReference type="RefSeq" id="WP_015245621.1">
    <property type="nucleotide sequence ID" value="NC_019892.1"/>
</dbReference>
<accession>L0DAQ6</accession>
<dbReference type="STRING" id="886293.Sinac_2119"/>
<evidence type="ECO:0000259" key="1">
    <source>
        <dbReference type="Pfam" id="PF19918"/>
    </source>
</evidence>